<sequence length="540" mass="63053">MQTTLFENIIKQDQSKKEISHKAESYKGLYAMHKYWGKKPFNIMADFIKKYTSPNEIVLDPFCGSGVSVSEAVFNGRKGVGIDINPSSILITKNVIQTVDTKLVLSEFNKIEAKVKDKIQELYLVERNGQKYEGQNYLWENGELTEIRYSNGTRKRYSDVPNQLDIDKSKEISYDNINTFFPKENFFHNSRINANRENKTSDLFTPRNLLALSLIYKEIDSISNIQVKDFFKFCFTASMGQASKMVFVIKRRNKTKENGSTKISEKKEIGSWVIGYWMPKDYFENNAWTCFENRFKKIYKAKKEQGKLGQNHQEGKKFEALDKTDFLLVKSPSQDYLKSLSDNSIDYILTDPPHGNRIPYLELSLLWNSWLKENADFEKEIIISESKDRKKDKNDYSNLMYAVFQECFRVLKPEKKLSFMFNSLDDDAWISSVEMFRSIGYKLELIETLGYSANSVVQDNRKNGLQTDFIITYSKPMHPISTDRLEIIRFSEYPELVLKISELKEKGYKSYQIMNHIMKELLSQDKFLNVTELIKEIDNA</sequence>
<proteinExistence type="predicted"/>
<comment type="caution">
    <text evidence="4">The sequence shown here is derived from an EMBL/GenBank/DDBJ whole genome shotgun (WGS) entry which is preliminary data.</text>
</comment>
<evidence type="ECO:0000313" key="4">
    <source>
        <dbReference type="EMBL" id="MBT0606783.1"/>
    </source>
</evidence>
<reference evidence="4 5" key="1">
    <citation type="submission" date="2021-05" db="EMBL/GenBank/DDBJ databases">
        <title>Aequorivita echinoideorum JCM 30378 genome.</title>
        <authorList>
            <person name="Zhang H."/>
            <person name="Li C."/>
        </authorList>
    </citation>
    <scope>NUCLEOTIDE SEQUENCE [LARGE SCALE GENOMIC DNA]</scope>
    <source>
        <strain evidence="4 5">JCM30378</strain>
    </source>
</reference>
<dbReference type="Proteomes" id="UP001297092">
    <property type="component" value="Unassembled WGS sequence"/>
</dbReference>
<dbReference type="InterPro" id="IPR001091">
    <property type="entry name" value="RM_Methyltransferase"/>
</dbReference>
<accession>A0ABS5S1C8</accession>
<evidence type="ECO:0000259" key="3">
    <source>
        <dbReference type="Pfam" id="PF01555"/>
    </source>
</evidence>
<dbReference type="InterPro" id="IPR002941">
    <property type="entry name" value="DNA_methylase_N4/N6"/>
</dbReference>
<feature type="domain" description="DNA methylase N-4/N-6" evidence="3">
    <location>
        <begin position="21"/>
        <end position="92"/>
    </location>
</feature>
<evidence type="ECO:0000256" key="2">
    <source>
        <dbReference type="ARBA" id="ARBA00022679"/>
    </source>
</evidence>
<gene>
    <name evidence="4" type="ORF">KIV10_01180</name>
</gene>
<evidence type="ECO:0000313" key="5">
    <source>
        <dbReference type="Proteomes" id="UP001297092"/>
    </source>
</evidence>
<keyword evidence="5" id="KW-1185">Reference proteome</keyword>
<dbReference type="InterPro" id="IPR029063">
    <property type="entry name" value="SAM-dependent_MTases_sf"/>
</dbReference>
<dbReference type="Pfam" id="PF01555">
    <property type="entry name" value="N6_N4_Mtase"/>
    <property type="match status" value="1"/>
</dbReference>
<keyword evidence="2" id="KW-0808">Transferase</keyword>
<dbReference type="SUPFAM" id="SSF53335">
    <property type="entry name" value="S-adenosyl-L-methionine-dependent methyltransferases"/>
    <property type="match status" value="2"/>
</dbReference>
<dbReference type="PRINTS" id="PR00508">
    <property type="entry name" value="S21N4MTFRASE"/>
</dbReference>
<protein>
    <recommendedName>
        <fullName evidence="3">DNA methylase N-4/N-6 domain-containing protein</fullName>
    </recommendedName>
</protein>
<evidence type="ECO:0000256" key="1">
    <source>
        <dbReference type="ARBA" id="ARBA00022603"/>
    </source>
</evidence>
<dbReference type="EMBL" id="JAHCTB010000001">
    <property type="protein sequence ID" value="MBT0606783.1"/>
    <property type="molecule type" value="Genomic_DNA"/>
</dbReference>
<name>A0ABS5S1C8_9FLAO</name>
<dbReference type="RefSeq" id="WP_214111657.1">
    <property type="nucleotide sequence ID" value="NZ_JAHCTB010000001.1"/>
</dbReference>
<organism evidence="4 5">
    <name type="scientific">Aequorivita echinoideorum</name>
    <dbReference type="NCBI Taxonomy" id="1549647"/>
    <lineage>
        <taxon>Bacteria</taxon>
        <taxon>Pseudomonadati</taxon>
        <taxon>Bacteroidota</taxon>
        <taxon>Flavobacteriia</taxon>
        <taxon>Flavobacteriales</taxon>
        <taxon>Flavobacteriaceae</taxon>
        <taxon>Aequorivita</taxon>
    </lineage>
</organism>
<dbReference type="Gene3D" id="3.40.50.150">
    <property type="entry name" value="Vaccinia Virus protein VP39"/>
    <property type="match status" value="2"/>
</dbReference>
<keyword evidence="1" id="KW-0489">Methyltransferase</keyword>